<evidence type="ECO:0000256" key="1">
    <source>
        <dbReference type="ARBA" id="ARBA00004141"/>
    </source>
</evidence>
<keyword evidence="3" id="KW-0813">Transport</keyword>
<feature type="transmembrane region" description="Helical" evidence="9">
    <location>
        <begin position="62"/>
        <end position="85"/>
    </location>
</feature>
<dbReference type="AlphaFoldDB" id="A0A173UEZ3"/>
<dbReference type="Gene3D" id="1.10.3720.10">
    <property type="entry name" value="MetI-like"/>
    <property type="match status" value="1"/>
</dbReference>
<evidence type="ECO:0000256" key="6">
    <source>
        <dbReference type="ARBA" id="ARBA00023032"/>
    </source>
</evidence>
<comment type="subcellular location">
    <subcellularLocation>
        <location evidence="1">Membrane</location>
        <topology evidence="1">Multi-pass membrane protein</topology>
    </subcellularLocation>
</comment>
<evidence type="ECO:0000313" key="12">
    <source>
        <dbReference type="EMBL" id="MSC60265.1"/>
    </source>
</evidence>
<dbReference type="PANTHER" id="PTHR30406">
    <property type="entry name" value="SULFATE TRANSPORT SYSTEM PERMEASE PROTEIN"/>
    <property type="match status" value="1"/>
</dbReference>
<dbReference type="SUPFAM" id="SSF161098">
    <property type="entry name" value="MetI-like"/>
    <property type="match status" value="1"/>
</dbReference>
<keyword evidence="4 9" id="KW-0812">Transmembrane</keyword>
<reference evidence="11 13" key="1">
    <citation type="submission" date="2015-09" db="EMBL/GenBank/DDBJ databases">
        <authorList>
            <consortium name="Pathogen Informatics"/>
        </authorList>
    </citation>
    <scope>NUCLEOTIDE SEQUENCE [LARGE SCALE GENOMIC DNA]</scope>
    <source>
        <strain evidence="11 13">2789STDY5834968</strain>
    </source>
</reference>
<feature type="transmembrane region" description="Helical" evidence="9">
    <location>
        <begin position="204"/>
        <end position="226"/>
    </location>
</feature>
<evidence type="ECO:0000256" key="5">
    <source>
        <dbReference type="ARBA" id="ARBA00022989"/>
    </source>
</evidence>
<evidence type="ECO:0000259" key="10">
    <source>
        <dbReference type="PROSITE" id="PS50928"/>
    </source>
</evidence>
<sequence>MTEQVKLERRKKITKIILVTVTVLFIFVMLVVPLFSVMASALKEGFGFYLKAISTSYVLSALKVTLIATVFAVVINTFFGIWTAWLLTRFSFKGKQVLATLIDIPFSISPVIVGLAYLMTFGRLGWFYPVIRWFNEIFGTNVRITFAIPGVVLATIFVTFPYVSREIIPVLNAEGKDEEEAAALMGASGFTIFRKITLPQMKWSLIYGIILCTARALGEFGAVNALSKTRGETFTLPLEIDALYMSGTDSSITSAFAVSSILLIIALIILFARNIVEHKFKKLH</sequence>
<evidence type="ECO:0000256" key="7">
    <source>
        <dbReference type="ARBA" id="ARBA00023136"/>
    </source>
</evidence>
<feature type="domain" description="ABC transmembrane type-1" evidence="10">
    <location>
        <begin position="62"/>
        <end position="273"/>
    </location>
</feature>
<dbReference type="NCBIfam" id="TIGR00969">
    <property type="entry name" value="3a0106s02"/>
    <property type="match status" value="1"/>
</dbReference>
<reference evidence="12 14" key="2">
    <citation type="journal article" date="2019" name="Nat. Med.">
        <title>A library of human gut bacterial isolates paired with longitudinal multiomics data enables mechanistic microbiome research.</title>
        <authorList>
            <person name="Poyet M."/>
            <person name="Groussin M."/>
            <person name="Gibbons S.M."/>
            <person name="Avila-Pacheco J."/>
            <person name="Jiang X."/>
            <person name="Kearney S.M."/>
            <person name="Perrotta A.R."/>
            <person name="Berdy B."/>
            <person name="Zhao S."/>
            <person name="Lieberman T.D."/>
            <person name="Swanson P.K."/>
            <person name="Smith M."/>
            <person name="Roesemann S."/>
            <person name="Alexander J.E."/>
            <person name="Rich S.A."/>
            <person name="Livny J."/>
            <person name="Vlamakis H."/>
            <person name="Clish C."/>
            <person name="Bullock K."/>
            <person name="Deik A."/>
            <person name="Scott J."/>
            <person name="Pierce K.A."/>
            <person name="Xavier R.J."/>
            <person name="Alm E.J."/>
        </authorList>
    </citation>
    <scope>NUCLEOTIDE SEQUENCE [LARGE SCALE GENOMIC DNA]</scope>
    <source>
        <strain evidence="12 14">BIOML-A11</strain>
    </source>
</reference>
<feature type="transmembrane region" description="Helical" evidence="9">
    <location>
        <begin position="16"/>
        <end position="42"/>
    </location>
</feature>
<feature type="transmembrane region" description="Helical" evidence="9">
    <location>
        <begin position="97"/>
        <end position="122"/>
    </location>
</feature>
<dbReference type="PROSITE" id="PS50928">
    <property type="entry name" value="ABC_TM1"/>
    <property type="match status" value="1"/>
</dbReference>
<comment type="subunit">
    <text evidence="2">The complex is composed of two ATP-binding proteins (CysA), two transmembrane proteins (CysT and CysW) and a solute-binding protein (CysP).</text>
</comment>
<dbReference type="Proteomes" id="UP000479563">
    <property type="component" value="Unassembled WGS sequence"/>
</dbReference>
<dbReference type="Proteomes" id="UP000095673">
    <property type="component" value="Unassembled WGS sequence"/>
</dbReference>
<dbReference type="PANTHER" id="PTHR30406:SF1">
    <property type="entry name" value="SULFATE TRANSPORT SYSTEM PERMEASE PROTEIN CYSW"/>
    <property type="match status" value="1"/>
</dbReference>
<evidence type="ECO:0000313" key="13">
    <source>
        <dbReference type="Proteomes" id="UP000095673"/>
    </source>
</evidence>
<evidence type="ECO:0000256" key="9">
    <source>
        <dbReference type="SAM" id="Phobius"/>
    </source>
</evidence>
<dbReference type="Pfam" id="PF00528">
    <property type="entry name" value="BPD_transp_1"/>
    <property type="match status" value="1"/>
</dbReference>
<proteinExistence type="predicted"/>
<dbReference type="RefSeq" id="WP_055238245.1">
    <property type="nucleotide sequence ID" value="NZ_CYXM01000009.1"/>
</dbReference>
<evidence type="ECO:0000256" key="3">
    <source>
        <dbReference type="ARBA" id="ARBA00022448"/>
    </source>
</evidence>
<dbReference type="OrthoDB" id="9774448at2"/>
<dbReference type="InterPro" id="IPR035906">
    <property type="entry name" value="MetI-like_sf"/>
</dbReference>
<accession>A0A173UEZ3</accession>
<protein>
    <submittedName>
        <fullName evidence="12">Sulfate ABC transporter permease subunit</fullName>
    </submittedName>
    <submittedName>
        <fullName evidence="11">Sulfate transport system permease protein CysW</fullName>
    </submittedName>
</protein>
<dbReference type="EMBL" id="CYXM01000009">
    <property type="protein sequence ID" value="CUN12138.1"/>
    <property type="molecule type" value="Genomic_DNA"/>
</dbReference>
<dbReference type="InterPro" id="IPR000515">
    <property type="entry name" value="MetI-like"/>
</dbReference>
<gene>
    <name evidence="11" type="primary">cysW_1</name>
    <name evidence="11" type="ORF">ERS852580_02084</name>
    <name evidence="12" type="ORF">GKE07_08665</name>
</gene>
<name>A0A173UEZ3_9FIRM</name>
<evidence type="ECO:0000313" key="14">
    <source>
        <dbReference type="Proteomes" id="UP000479563"/>
    </source>
</evidence>
<dbReference type="GO" id="GO:0015419">
    <property type="term" value="F:ABC-type sulfate transporter activity"/>
    <property type="evidence" value="ECO:0007669"/>
    <property type="project" value="InterPro"/>
</dbReference>
<feature type="transmembrane region" description="Helical" evidence="9">
    <location>
        <begin position="142"/>
        <end position="163"/>
    </location>
</feature>
<keyword evidence="5 9" id="KW-1133">Transmembrane helix</keyword>
<evidence type="ECO:0000313" key="11">
    <source>
        <dbReference type="EMBL" id="CUN12138.1"/>
    </source>
</evidence>
<keyword evidence="6" id="KW-0764">Sulfate transport</keyword>
<keyword evidence="7 9" id="KW-0472">Membrane</keyword>
<feature type="transmembrane region" description="Helical" evidence="9">
    <location>
        <begin position="252"/>
        <end position="272"/>
    </location>
</feature>
<organism evidence="11 13">
    <name type="scientific">Agathobacter rectalis</name>
    <dbReference type="NCBI Taxonomy" id="39491"/>
    <lineage>
        <taxon>Bacteria</taxon>
        <taxon>Bacillati</taxon>
        <taxon>Bacillota</taxon>
        <taxon>Clostridia</taxon>
        <taxon>Lachnospirales</taxon>
        <taxon>Lachnospiraceae</taxon>
        <taxon>Agathobacter</taxon>
    </lineage>
</organism>
<evidence type="ECO:0000256" key="4">
    <source>
        <dbReference type="ARBA" id="ARBA00022692"/>
    </source>
</evidence>
<dbReference type="EMBL" id="WKQP01000011">
    <property type="protein sequence ID" value="MSC60265.1"/>
    <property type="molecule type" value="Genomic_DNA"/>
</dbReference>
<evidence type="ECO:0000256" key="8">
    <source>
        <dbReference type="ARBA" id="ARBA00025323"/>
    </source>
</evidence>
<dbReference type="GO" id="GO:0005886">
    <property type="term" value="C:plasma membrane"/>
    <property type="evidence" value="ECO:0007669"/>
    <property type="project" value="TreeGrafter"/>
</dbReference>
<dbReference type="InterPro" id="IPR005667">
    <property type="entry name" value="Sulph_transpt2"/>
</dbReference>
<evidence type="ECO:0000256" key="2">
    <source>
        <dbReference type="ARBA" id="ARBA00011779"/>
    </source>
</evidence>
<comment type="function">
    <text evidence="8">Part of the ABC transporter complex CysAWTP (TC 3.A.1.6.1) involved in sulfate/thiosulfate import. Probably responsible for the translocation of the substrate across the membrane.</text>
</comment>
<dbReference type="CDD" id="cd06261">
    <property type="entry name" value="TM_PBP2"/>
    <property type="match status" value="1"/>
</dbReference>